<keyword evidence="9" id="KW-0479">Metal-binding</keyword>
<dbReference type="SUPFAM" id="SSF54919">
    <property type="entry name" value="Nucleoside diphosphate kinase, NDK"/>
    <property type="match status" value="1"/>
</dbReference>
<dbReference type="PROSITE" id="PS51374">
    <property type="entry name" value="NDPK_LIKE"/>
    <property type="match status" value="1"/>
</dbReference>
<dbReference type="Proteomes" id="UP000261620">
    <property type="component" value="Unplaced"/>
</dbReference>
<comment type="function">
    <text evidence="1">Major role in the synthesis of nucleoside triphosphates other than ATP.</text>
</comment>
<evidence type="ECO:0000313" key="15">
    <source>
        <dbReference type="Proteomes" id="UP000261620"/>
    </source>
</evidence>
<dbReference type="GO" id="GO:0005634">
    <property type="term" value="C:nucleus"/>
    <property type="evidence" value="ECO:0007669"/>
    <property type="project" value="UniProtKB-SubCell"/>
</dbReference>
<dbReference type="PANTHER" id="PTHR46161">
    <property type="entry name" value="NUCLEOSIDE DIPHOSPHATE KINASE"/>
    <property type="match status" value="1"/>
</dbReference>
<protein>
    <recommendedName>
        <fullName evidence="7">Nucleoside diphosphate kinase B</fullName>
    </recommendedName>
</protein>
<evidence type="ECO:0000256" key="2">
    <source>
        <dbReference type="ARBA" id="ARBA00004123"/>
    </source>
</evidence>
<name>A0A3Q3VTR6_MOLML</name>
<evidence type="ECO:0000256" key="4">
    <source>
        <dbReference type="ARBA" id="ARBA00004496"/>
    </source>
</evidence>
<keyword evidence="11" id="KW-0131">Cell cycle</keyword>
<keyword evidence="10" id="KW-0539">Nucleus</keyword>
<dbReference type="GO" id="GO:1902176">
    <property type="term" value="P:negative regulation of oxidative stress-induced intrinsic apoptotic signaling pathway"/>
    <property type="evidence" value="ECO:0007669"/>
    <property type="project" value="TreeGrafter"/>
</dbReference>
<sequence length="88" mass="9525">MGPTDPEQAKVTSPNSLRARFASNILHNSVHGSSDEQHAKEEIHFIFGDICSDTKLAGDGESDRATLGNLMIHSSSNSFNSARLDEPE</sequence>
<comment type="subcellular location">
    <subcellularLocation>
        <location evidence="5">Cell projection</location>
        <location evidence="5">Lamellipodium</location>
    </subcellularLocation>
    <subcellularLocation>
        <location evidence="3">Cell projection</location>
        <location evidence="3">Ruffle</location>
    </subcellularLocation>
    <subcellularLocation>
        <location evidence="4">Cytoplasm</location>
    </subcellularLocation>
    <subcellularLocation>
        <location evidence="2">Nucleus</location>
    </subcellularLocation>
</comment>
<dbReference type="STRING" id="94237.ENSMMOP00000004803"/>
<comment type="similarity">
    <text evidence="6 12">Belongs to the NDK family.</text>
</comment>
<evidence type="ECO:0000259" key="13">
    <source>
        <dbReference type="Pfam" id="PF00334"/>
    </source>
</evidence>
<evidence type="ECO:0000256" key="10">
    <source>
        <dbReference type="ARBA" id="ARBA00023242"/>
    </source>
</evidence>
<dbReference type="GO" id="GO:0003341">
    <property type="term" value="P:cilium movement"/>
    <property type="evidence" value="ECO:0007669"/>
    <property type="project" value="TreeGrafter"/>
</dbReference>
<evidence type="ECO:0000256" key="5">
    <source>
        <dbReference type="ARBA" id="ARBA00004510"/>
    </source>
</evidence>
<evidence type="ECO:0000256" key="12">
    <source>
        <dbReference type="PROSITE-ProRule" id="PRU00706"/>
    </source>
</evidence>
<dbReference type="GO" id="GO:0001726">
    <property type="term" value="C:ruffle"/>
    <property type="evidence" value="ECO:0007669"/>
    <property type="project" value="UniProtKB-SubCell"/>
</dbReference>
<dbReference type="AlphaFoldDB" id="A0A3Q3VTR6"/>
<evidence type="ECO:0000256" key="1">
    <source>
        <dbReference type="ARBA" id="ARBA00003465"/>
    </source>
</evidence>
<dbReference type="GO" id="GO:0005929">
    <property type="term" value="C:cilium"/>
    <property type="evidence" value="ECO:0007669"/>
    <property type="project" value="TreeGrafter"/>
</dbReference>
<evidence type="ECO:0000256" key="6">
    <source>
        <dbReference type="ARBA" id="ARBA00008142"/>
    </source>
</evidence>
<dbReference type="GO" id="GO:0005737">
    <property type="term" value="C:cytoplasm"/>
    <property type="evidence" value="ECO:0007669"/>
    <property type="project" value="UniProtKB-SubCell"/>
</dbReference>
<keyword evidence="15" id="KW-1185">Reference proteome</keyword>
<dbReference type="Pfam" id="PF00334">
    <property type="entry name" value="NDK"/>
    <property type="match status" value="1"/>
</dbReference>
<dbReference type="Gene3D" id="3.30.70.141">
    <property type="entry name" value="Nucleoside diphosphate kinase-like domain"/>
    <property type="match status" value="1"/>
</dbReference>
<dbReference type="GO" id="GO:0030027">
    <property type="term" value="C:lamellipodium"/>
    <property type="evidence" value="ECO:0007669"/>
    <property type="project" value="UniProtKB-SubCell"/>
</dbReference>
<dbReference type="PANTHER" id="PTHR46161:SF1">
    <property type="entry name" value="NUCLEOSIDE DIPHOSPHATE KINASE HOMOLOG 5"/>
    <property type="match status" value="1"/>
</dbReference>
<dbReference type="OMA" id="AKEEIHF"/>
<accession>A0A3Q3VTR6</accession>
<evidence type="ECO:0000313" key="14">
    <source>
        <dbReference type="Ensembl" id="ENSMMOP00000004803.1"/>
    </source>
</evidence>
<organism evidence="14 15">
    <name type="scientific">Mola mola</name>
    <name type="common">Ocean sunfish</name>
    <name type="synonym">Tetraodon mola</name>
    <dbReference type="NCBI Taxonomy" id="94237"/>
    <lineage>
        <taxon>Eukaryota</taxon>
        <taxon>Metazoa</taxon>
        <taxon>Chordata</taxon>
        <taxon>Craniata</taxon>
        <taxon>Vertebrata</taxon>
        <taxon>Euteleostomi</taxon>
        <taxon>Actinopterygii</taxon>
        <taxon>Neopterygii</taxon>
        <taxon>Teleostei</taxon>
        <taxon>Neoteleostei</taxon>
        <taxon>Acanthomorphata</taxon>
        <taxon>Eupercaria</taxon>
        <taxon>Tetraodontiformes</taxon>
        <taxon>Molidae</taxon>
        <taxon>Mola</taxon>
    </lineage>
</organism>
<reference evidence="14" key="2">
    <citation type="submission" date="2025-09" db="UniProtKB">
        <authorList>
            <consortium name="Ensembl"/>
        </authorList>
    </citation>
    <scope>IDENTIFICATION</scope>
</reference>
<evidence type="ECO:0000256" key="11">
    <source>
        <dbReference type="ARBA" id="ARBA00023306"/>
    </source>
</evidence>
<evidence type="ECO:0000256" key="9">
    <source>
        <dbReference type="ARBA" id="ARBA00022723"/>
    </source>
</evidence>
<proteinExistence type="inferred from homology"/>
<feature type="domain" description="Nucleoside diphosphate kinase-like" evidence="13">
    <location>
        <begin position="1"/>
        <end position="48"/>
    </location>
</feature>
<dbReference type="Ensembl" id="ENSMMOT00000004889.1">
    <property type="protein sequence ID" value="ENSMMOP00000004803.1"/>
    <property type="gene ID" value="ENSMMOG00000003840.1"/>
</dbReference>
<dbReference type="InterPro" id="IPR034907">
    <property type="entry name" value="NDK-like_dom"/>
</dbReference>
<evidence type="ECO:0000256" key="3">
    <source>
        <dbReference type="ARBA" id="ARBA00004466"/>
    </source>
</evidence>
<dbReference type="GO" id="GO:0046872">
    <property type="term" value="F:metal ion binding"/>
    <property type="evidence" value="ECO:0007669"/>
    <property type="project" value="UniProtKB-KW"/>
</dbReference>
<evidence type="ECO:0000256" key="7">
    <source>
        <dbReference type="ARBA" id="ARBA00013499"/>
    </source>
</evidence>
<keyword evidence="8" id="KW-0963">Cytoplasm</keyword>
<dbReference type="InterPro" id="IPR036850">
    <property type="entry name" value="NDK-like_dom_sf"/>
</dbReference>
<comment type="caution">
    <text evidence="12">Lacks conserved residue(s) required for the propagation of feature annotation.</text>
</comment>
<evidence type="ECO:0000256" key="8">
    <source>
        <dbReference type="ARBA" id="ARBA00022490"/>
    </source>
</evidence>
<reference evidence="14" key="1">
    <citation type="submission" date="2025-08" db="UniProtKB">
        <authorList>
            <consortium name="Ensembl"/>
        </authorList>
    </citation>
    <scope>IDENTIFICATION</scope>
</reference>